<evidence type="ECO:0000256" key="1">
    <source>
        <dbReference type="SAM" id="Phobius"/>
    </source>
</evidence>
<evidence type="ECO:0000313" key="3">
    <source>
        <dbReference type="Proteomes" id="UP000298664"/>
    </source>
</evidence>
<dbReference type="Proteomes" id="UP000298664">
    <property type="component" value="Chromosome Circular"/>
</dbReference>
<dbReference type="AlphaFoldDB" id="A0AAF0HA54"/>
<dbReference type="RefSeq" id="WP_137392751.1">
    <property type="nucleotide sequence ID" value="NZ_CP124733.1"/>
</dbReference>
<reference evidence="2" key="1">
    <citation type="submission" date="2023-05" db="EMBL/GenBank/DDBJ databases">
        <title>Complete genome sequence of Agrobacterium larrymoorei CFBP5477.</title>
        <authorList>
            <person name="Yen H.-C."/>
            <person name="Chou L."/>
            <person name="Lin Y.-C."/>
            <person name="Lai E.-M."/>
            <person name="Kuo C.-H."/>
        </authorList>
    </citation>
    <scope>NUCLEOTIDE SEQUENCE</scope>
    <source>
        <strain evidence="2">CFBP5477</strain>
    </source>
</reference>
<feature type="transmembrane region" description="Helical" evidence="1">
    <location>
        <begin position="48"/>
        <end position="68"/>
    </location>
</feature>
<gene>
    <name evidence="2" type="ORF">CFBP5477_012550</name>
</gene>
<keyword evidence="1" id="KW-0812">Transmembrane</keyword>
<proteinExistence type="predicted"/>
<evidence type="ECO:0000313" key="2">
    <source>
        <dbReference type="EMBL" id="WHA40640.1"/>
    </source>
</evidence>
<accession>A0AAF0HA54</accession>
<keyword evidence="1" id="KW-1133">Transmembrane helix</keyword>
<dbReference type="EMBL" id="CP124733">
    <property type="protein sequence ID" value="WHA40640.1"/>
    <property type="molecule type" value="Genomic_DNA"/>
</dbReference>
<sequence length="75" mass="8373">MLITSSILTGLWLRQILPLPKISAEFAAKLVELYGAENAEQIADLELILGFLIFLPGVALATLAFIYLRQVWSRK</sequence>
<name>A0AAF0HA54_9HYPH</name>
<keyword evidence="1" id="KW-0472">Membrane</keyword>
<organism evidence="2 3">
    <name type="scientific">Agrobacterium larrymoorei</name>
    <dbReference type="NCBI Taxonomy" id="160699"/>
    <lineage>
        <taxon>Bacteria</taxon>
        <taxon>Pseudomonadati</taxon>
        <taxon>Pseudomonadota</taxon>
        <taxon>Alphaproteobacteria</taxon>
        <taxon>Hyphomicrobiales</taxon>
        <taxon>Rhizobiaceae</taxon>
        <taxon>Rhizobium/Agrobacterium group</taxon>
        <taxon>Agrobacterium</taxon>
    </lineage>
</organism>
<protein>
    <submittedName>
        <fullName evidence="2">Uncharacterized protein</fullName>
    </submittedName>
</protein>